<dbReference type="SMART" id="SM00490">
    <property type="entry name" value="HELICc"/>
    <property type="match status" value="1"/>
</dbReference>
<dbReference type="CDD" id="cd18787">
    <property type="entry name" value="SF2_C_DEAD"/>
    <property type="match status" value="1"/>
</dbReference>
<dbReference type="RefSeq" id="WP_072901383.1">
    <property type="nucleotide sequence ID" value="NZ_FRAD01000003.1"/>
</dbReference>
<dbReference type="Gene3D" id="3.30.70.330">
    <property type="match status" value="1"/>
</dbReference>
<dbReference type="STRING" id="1121331.SAMN02745248_00234"/>
<dbReference type="SMART" id="SM00487">
    <property type="entry name" value="DEXDc"/>
    <property type="match status" value="1"/>
</dbReference>
<dbReference type="PROSITE" id="PS51194">
    <property type="entry name" value="HELICASE_CTER"/>
    <property type="match status" value="1"/>
</dbReference>
<feature type="domain" description="DEAD-box RNA helicase Q" evidence="10">
    <location>
        <begin position="3"/>
        <end position="31"/>
    </location>
</feature>
<proteinExistence type="inferred from homology"/>
<name>A0A1M6JLH7_9CLOT</name>
<dbReference type="GO" id="GO:0003676">
    <property type="term" value="F:nucleic acid binding"/>
    <property type="evidence" value="ECO:0007669"/>
    <property type="project" value="InterPro"/>
</dbReference>
<dbReference type="InterPro" id="IPR014014">
    <property type="entry name" value="RNA_helicase_DEAD_Q_motif"/>
</dbReference>
<dbReference type="GO" id="GO:0016787">
    <property type="term" value="F:hydrolase activity"/>
    <property type="evidence" value="ECO:0007669"/>
    <property type="project" value="UniProtKB-KW"/>
</dbReference>
<keyword evidence="12" id="KW-1185">Reference proteome</keyword>
<dbReference type="PROSITE" id="PS51192">
    <property type="entry name" value="HELICASE_ATP_BIND_1"/>
    <property type="match status" value="1"/>
</dbReference>
<dbReference type="InterPro" id="IPR001650">
    <property type="entry name" value="Helicase_C-like"/>
</dbReference>
<evidence type="ECO:0000313" key="11">
    <source>
        <dbReference type="EMBL" id="SHJ47500.1"/>
    </source>
</evidence>
<dbReference type="GO" id="GO:0005524">
    <property type="term" value="F:ATP binding"/>
    <property type="evidence" value="ECO:0007669"/>
    <property type="project" value="UniProtKB-KW"/>
</dbReference>
<evidence type="ECO:0000259" key="8">
    <source>
        <dbReference type="PROSITE" id="PS51192"/>
    </source>
</evidence>
<dbReference type="AlphaFoldDB" id="A0A1M6JLH7"/>
<dbReference type="Gene3D" id="3.40.50.300">
    <property type="entry name" value="P-loop containing nucleotide triphosphate hydrolases"/>
    <property type="match status" value="2"/>
</dbReference>
<dbReference type="PANTHER" id="PTHR47959:SF1">
    <property type="entry name" value="ATP-DEPENDENT RNA HELICASE DBPA"/>
    <property type="match status" value="1"/>
</dbReference>
<organism evidence="11 12">
    <name type="scientific">Hathewaya proteolytica DSM 3090</name>
    <dbReference type="NCBI Taxonomy" id="1121331"/>
    <lineage>
        <taxon>Bacteria</taxon>
        <taxon>Bacillati</taxon>
        <taxon>Bacillota</taxon>
        <taxon>Clostridia</taxon>
        <taxon>Eubacteriales</taxon>
        <taxon>Clostridiaceae</taxon>
        <taxon>Hathewaya</taxon>
    </lineage>
</organism>
<feature type="short sequence motif" description="Q motif" evidence="6">
    <location>
        <begin position="3"/>
        <end position="31"/>
    </location>
</feature>
<dbReference type="InterPro" id="IPR050079">
    <property type="entry name" value="DEAD_box_RNA_helicase"/>
</dbReference>
<dbReference type="InterPro" id="IPR000629">
    <property type="entry name" value="RNA-helicase_DEAD-box_CS"/>
</dbReference>
<sequence length="471" mass="52921">MNNEFEKLGLKSHLIKSLDEMGYIKPTEIQSKVLPITLKDKDVIVKANTGSGKTAIFGINLVEKIDVENNNVQGLILTPTRELALQIRDEISSIGLYSRIKVVALYGKEPSSVQKKQLKQRVHIVVGTPGRTLDHIRNNNLDLSSVKYVVLDEADEMLNMGFIEDVGSIVENVPVKRQTMLFSATMNEGIEKITDTYMKNPVMVEIEEEEATVKNIRQCLIGVEASHKYNLLKDLIAVKKINQCIIFCDTKKAVSELASRMRKDKFSVNALHGDMEQKDRIKTLDDYKAGLFTFIVATDVAARGIHVGGVTQVINYDVPMEAEAYVHRIGRTGRAGNEGEAITFVTPRDGKFLSAIEEYIEMKIPVIEPPTSEEIEENKGKVIRTKKVVKSKNEKNLKIYLSAGKKKKLRRGDIVGKFVKEFNIPMESIGVIDIYDYHTYVDILDGYGYKLLGMKIIDIKGIIINVEVARE</sequence>
<dbReference type="Proteomes" id="UP000183952">
    <property type="component" value="Unassembled WGS sequence"/>
</dbReference>
<dbReference type="CDD" id="cd00268">
    <property type="entry name" value="DEADc"/>
    <property type="match status" value="1"/>
</dbReference>
<evidence type="ECO:0000313" key="12">
    <source>
        <dbReference type="Proteomes" id="UP000183952"/>
    </source>
</evidence>
<evidence type="ECO:0000256" key="7">
    <source>
        <dbReference type="RuleBase" id="RU000492"/>
    </source>
</evidence>
<evidence type="ECO:0000256" key="1">
    <source>
        <dbReference type="ARBA" id="ARBA00022741"/>
    </source>
</evidence>
<dbReference type="InterPro" id="IPR012677">
    <property type="entry name" value="Nucleotide-bd_a/b_plait_sf"/>
</dbReference>
<protein>
    <submittedName>
        <fullName evidence="11">ATP-dependent RNA helicase DbpA</fullName>
    </submittedName>
</protein>
<feature type="domain" description="Helicase ATP-binding" evidence="8">
    <location>
        <begin position="34"/>
        <end position="204"/>
    </location>
</feature>
<dbReference type="InterPro" id="IPR044742">
    <property type="entry name" value="DEAD/DEAH_RhlB"/>
</dbReference>
<dbReference type="PROSITE" id="PS51195">
    <property type="entry name" value="Q_MOTIF"/>
    <property type="match status" value="1"/>
</dbReference>
<evidence type="ECO:0000259" key="9">
    <source>
        <dbReference type="PROSITE" id="PS51194"/>
    </source>
</evidence>
<gene>
    <name evidence="11" type="ORF">SAMN02745248_00234</name>
</gene>
<comment type="similarity">
    <text evidence="5 7">Belongs to the DEAD box helicase family.</text>
</comment>
<evidence type="ECO:0000259" key="10">
    <source>
        <dbReference type="PROSITE" id="PS51195"/>
    </source>
</evidence>
<accession>A0A1M6JLH7</accession>
<dbReference type="Pfam" id="PF03880">
    <property type="entry name" value="DbpA"/>
    <property type="match status" value="1"/>
</dbReference>
<dbReference type="InterPro" id="IPR014001">
    <property type="entry name" value="Helicase_ATP-bd"/>
</dbReference>
<reference evidence="11 12" key="1">
    <citation type="submission" date="2016-11" db="EMBL/GenBank/DDBJ databases">
        <authorList>
            <person name="Jaros S."/>
            <person name="Januszkiewicz K."/>
            <person name="Wedrychowicz H."/>
        </authorList>
    </citation>
    <scope>NUCLEOTIDE SEQUENCE [LARGE SCALE GENOMIC DNA]</scope>
    <source>
        <strain evidence="11 12">DSM 3090</strain>
    </source>
</reference>
<keyword evidence="2 7" id="KW-0378">Hydrolase</keyword>
<dbReference type="InterPro" id="IPR027417">
    <property type="entry name" value="P-loop_NTPase"/>
</dbReference>
<keyword evidence="3 7" id="KW-0347">Helicase</keyword>
<feature type="domain" description="Helicase C-terminal" evidence="9">
    <location>
        <begin position="230"/>
        <end position="375"/>
    </location>
</feature>
<evidence type="ECO:0000256" key="4">
    <source>
        <dbReference type="ARBA" id="ARBA00022840"/>
    </source>
</evidence>
<keyword evidence="4 7" id="KW-0067">ATP-binding</keyword>
<dbReference type="GO" id="GO:0003724">
    <property type="term" value="F:RNA helicase activity"/>
    <property type="evidence" value="ECO:0007669"/>
    <property type="project" value="InterPro"/>
</dbReference>
<dbReference type="SUPFAM" id="SSF52540">
    <property type="entry name" value="P-loop containing nucleoside triphosphate hydrolases"/>
    <property type="match status" value="1"/>
</dbReference>
<dbReference type="PROSITE" id="PS00039">
    <property type="entry name" value="DEAD_ATP_HELICASE"/>
    <property type="match status" value="1"/>
</dbReference>
<dbReference type="PANTHER" id="PTHR47959">
    <property type="entry name" value="ATP-DEPENDENT RNA HELICASE RHLE-RELATED"/>
    <property type="match status" value="1"/>
</dbReference>
<dbReference type="InterPro" id="IPR011545">
    <property type="entry name" value="DEAD/DEAH_box_helicase_dom"/>
</dbReference>
<dbReference type="OrthoDB" id="9805696at2"/>
<evidence type="ECO:0000256" key="3">
    <source>
        <dbReference type="ARBA" id="ARBA00022806"/>
    </source>
</evidence>
<keyword evidence="1 7" id="KW-0547">Nucleotide-binding</keyword>
<dbReference type="Pfam" id="PF00271">
    <property type="entry name" value="Helicase_C"/>
    <property type="match status" value="1"/>
</dbReference>
<dbReference type="GO" id="GO:0005829">
    <property type="term" value="C:cytosol"/>
    <property type="evidence" value="ECO:0007669"/>
    <property type="project" value="TreeGrafter"/>
</dbReference>
<dbReference type="EMBL" id="FRAD01000003">
    <property type="protein sequence ID" value="SHJ47500.1"/>
    <property type="molecule type" value="Genomic_DNA"/>
</dbReference>
<evidence type="ECO:0000256" key="6">
    <source>
        <dbReference type="PROSITE-ProRule" id="PRU00552"/>
    </source>
</evidence>
<evidence type="ECO:0000256" key="2">
    <source>
        <dbReference type="ARBA" id="ARBA00022801"/>
    </source>
</evidence>
<dbReference type="InterPro" id="IPR005580">
    <property type="entry name" value="DbpA/CsdA_RNA-bd_dom"/>
</dbReference>
<evidence type="ECO:0000256" key="5">
    <source>
        <dbReference type="ARBA" id="ARBA00038437"/>
    </source>
</evidence>
<dbReference type="Pfam" id="PF00270">
    <property type="entry name" value="DEAD"/>
    <property type="match status" value="1"/>
</dbReference>